<reference evidence="2 3" key="1">
    <citation type="submission" date="2018-03" db="EMBL/GenBank/DDBJ databases">
        <title>Draft genome sequence of Rohu Carp (Labeo rohita).</title>
        <authorList>
            <person name="Das P."/>
            <person name="Kushwaha B."/>
            <person name="Joshi C.G."/>
            <person name="Kumar D."/>
            <person name="Nagpure N.S."/>
            <person name="Sahoo L."/>
            <person name="Das S.P."/>
            <person name="Bit A."/>
            <person name="Patnaik S."/>
            <person name="Meher P.K."/>
            <person name="Jayasankar P."/>
            <person name="Koringa P.G."/>
            <person name="Patel N.V."/>
            <person name="Hinsu A.T."/>
            <person name="Kumar R."/>
            <person name="Pandey M."/>
            <person name="Agarwal S."/>
            <person name="Srivastava S."/>
            <person name="Singh M."/>
            <person name="Iquebal M.A."/>
            <person name="Jaiswal S."/>
            <person name="Angadi U.B."/>
            <person name="Kumar N."/>
            <person name="Raza M."/>
            <person name="Shah T.M."/>
            <person name="Rai A."/>
            <person name="Jena J.K."/>
        </authorList>
    </citation>
    <scope>NUCLEOTIDE SEQUENCE [LARGE SCALE GENOMIC DNA]</scope>
    <source>
        <strain evidence="2">DASCIFA01</strain>
        <tissue evidence="2">Testis</tissue>
    </source>
</reference>
<name>A0A498L5T2_LABRO</name>
<accession>A0A498L5T2</accession>
<evidence type="ECO:0000313" key="3">
    <source>
        <dbReference type="Proteomes" id="UP000290572"/>
    </source>
</evidence>
<gene>
    <name evidence="2" type="ORF">ROHU_013477</name>
</gene>
<keyword evidence="3" id="KW-1185">Reference proteome</keyword>
<feature type="region of interest" description="Disordered" evidence="1">
    <location>
        <begin position="1"/>
        <end position="27"/>
    </location>
</feature>
<evidence type="ECO:0000313" key="2">
    <source>
        <dbReference type="EMBL" id="RXN03458.1"/>
    </source>
</evidence>
<organism evidence="2 3">
    <name type="scientific">Labeo rohita</name>
    <name type="common">Indian major carp</name>
    <name type="synonym">Cyprinus rohita</name>
    <dbReference type="NCBI Taxonomy" id="84645"/>
    <lineage>
        <taxon>Eukaryota</taxon>
        <taxon>Metazoa</taxon>
        <taxon>Chordata</taxon>
        <taxon>Craniata</taxon>
        <taxon>Vertebrata</taxon>
        <taxon>Euteleostomi</taxon>
        <taxon>Actinopterygii</taxon>
        <taxon>Neopterygii</taxon>
        <taxon>Teleostei</taxon>
        <taxon>Ostariophysi</taxon>
        <taxon>Cypriniformes</taxon>
        <taxon>Cyprinidae</taxon>
        <taxon>Labeoninae</taxon>
        <taxon>Labeonini</taxon>
        <taxon>Labeo</taxon>
    </lineage>
</organism>
<sequence length="208" mass="22539">MPLRPRLNNLPPRSRADPCCARGKGAPPGLRRRFVRGRGLSFPAKIPPGSLPCPACPKRATLRQGQERGVLPGLPWRLAEGGCFAQAALFRPQIFQVSALTSQSEKGMPSHVACRRGPGTQFAFPEKEGALQPGVTHAMVRVGGQAIPLNRLWCSVCVPREGGGDLAWRQPCQCEGRRSSRPSRQPLVLSLRSQRMRGRFGLASPPPG</sequence>
<protein>
    <submittedName>
        <fullName evidence="2">Uncharacterized protein</fullName>
    </submittedName>
</protein>
<proteinExistence type="predicted"/>
<dbReference type="AlphaFoldDB" id="A0A498L5T2"/>
<evidence type="ECO:0000256" key="1">
    <source>
        <dbReference type="SAM" id="MobiDB-lite"/>
    </source>
</evidence>
<feature type="compositionally biased region" description="Low complexity" evidence="1">
    <location>
        <begin position="1"/>
        <end position="13"/>
    </location>
</feature>
<comment type="caution">
    <text evidence="2">The sequence shown here is derived from an EMBL/GenBank/DDBJ whole genome shotgun (WGS) entry which is preliminary data.</text>
</comment>
<dbReference type="Proteomes" id="UP000290572">
    <property type="component" value="Unassembled WGS sequence"/>
</dbReference>
<dbReference type="EMBL" id="QBIY01013482">
    <property type="protein sequence ID" value="RXN03458.1"/>
    <property type="molecule type" value="Genomic_DNA"/>
</dbReference>